<dbReference type="PANTHER" id="PTHR47505:SF1">
    <property type="entry name" value="DNA UTILIZATION PROTEIN YHGH"/>
    <property type="match status" value="1"/>
</dbReference>
<dbReference type="AlphaFoldDB" id="A0A1F6V2D8"/>
<evidence type="ECO:0000259" key="3">
    <source>
        <dbReference type="Pfam" id="PF18912"/>
    </source>
</evidence>
<gene>
    <name evidence="4" type="ORF">A2733_02385</name>
</gene>
<proteinExistence type="inferred from homology"/>
<dbReference type="InterPro" id="IPR051910">
    <property type="entry name" value="ComF/GntX_DNA_util-trans"/>
</dbReference>
<dbReference type="Gene3D" id="3.40.50.2020">
    <property type="match status" value="1"/>
</dbReference>
<dbReference type="SUPFAM" id="SSF53271">
    <property type="entry name" value="PRTase-like"/>
    <property type="match status" value="1"/>
</dbReference>
<dbReference type="InterPro" id="IPR044005">
    <property type="entry name" value="DZR_2"/>
</dbReference>
<sequence>MLTELIFPYSCIGCGLQLQRNFLCEKCKNTLFEYINIRCPICQKRLPDSAIRHDCIIKLGLRRFIYAMPYKHPIGQVAIHDLKYLFIRKLANPLAAALAHAIHCVAPDYQKYDLLAVPMPLAQERLRWRGFNQSALLSKTISSLLNIQMASEDILIRSKNTKPQLNLKRDERFENISGAFAVTNNETLQGRNILLIDDVATTCATLKEAAAVLKQNGARSVWAATVAKE</sequence>
<evidence type="ECO:0000313" key="4">
    <source>
        <dbReference type="EMBL" id="OGI63606.1"/>
    </source>
</evidence>
<dbReference type="InterPro" id="IPR000836">
    <property type="entry name" value="PRTase_dom"/>
</dbReference>
<accession>A0A1F6V2D8</accession>
<protein>
    <recommendedName>
        <fullName evidence="6">Phosphoribosyltransferase domain-containing protein</fullName>
    </recommendedName>
</protein>
<evidence type="ECO:0000256" key="1">
    <source>
        <dbReference type="ARBA" id="ARBA00008007"/>
    </source>
</evidence>
<evidence type="ECO:0000313" key="5">
    <source>
        <dbReference type="Proteomes" id="UP000178985"/>
    </source>
</evidence>
<comment type="similarity">
    <text evidence="1">Belongs to the ComF/GntX family.</text>
</comment>
<organism evidence="4 5">
    <name type="scientific">Candidatus Nomurabacteria bacterium RIFCSPHIGHO2_01_FULL_40_20</name>
    <dbReference type="NCBI Taxonomy" id="1801738"/>
    <lineage>
        <taxon>Bacteria</taxon>
        <taxon>Candidatus Nomuraibacteriota</taxon>
    </lineage>
</organism>
<dbReference type="EMBL" id="MFTO01000016">
    <property type="protein sequence ID" value="OGI63606.1"/>
    <property type="molecule type" value="Genomic_DNA"/>
</dbReference>
<reference evidence="4 5" key="1">
    <citation type="journal article" date="2016" name="Nat. Commun.">
        <title>Thousands of microbial genomes shed light on interconnected biogeochemical processes in an aquifer system.</title>
        <authorList>
            <person name="Anantharaman K."/>
            <person name="Brown C.T."/>
            <person name="Hug L.A."/>
            <person name="Sharon I."/>
            <person name="Castelle C.J."/>
            <person name="Probst A.J."/>
            <person name="Thomas B.C."/>
            <person name="Singh A."/>
            <person name="Wilkins M.J."/>
            <person name="Karaoz U."/>
            <person name="Brodie E.L."/>
            <person name="Williams K.H."/>
            <person name="Hubbard S.S."/>
            <person name="Banfield J.F."/>
        </authorList>
    </citation>
    <scope>NUCLEOTIDE SEQUENCE [LARGE SCALE GENOMIC DNA]</scope>
</reference>
<feature type="domain" description="Phosphoribosyltransferase" evidence="2">
    <location>
        <begin position="137"/>
        <end position="227"/>
    </location>
</feature>
<evidence type="ECO:0008006" key="6">
    <source>
        <dbReference type="Google" id="ProtNLM"/>
    </source>
</evidence>
<name>A0A1F6V2D8_9BACT</name>
<dbReference type="InterPro" id="IPR029057">
    <property type="entry name" value="PRTase-like"/>
</dbReference>
<dbReference type="Pfam" id="PF00156">
    <property type="entry name" value="Pribosyltran"/>
    <property type="match status" value="1"/>
</dbReference>
<dbReference type="Proteomes" id="UP000178985">
    <property type="component" value="Unassembled WGS sequence"/>
</dbReference>
<comment type="caution">
    <text evidence="4">The sequence shown here is derived from an EMBL/GenBank/DDBJ whole genome shotgun (WGS) entry which is preliminary data.</text>
</comment>
<feature type="domain" description="Double zinc ribbon" evidence="3">
    <location>
        <begin position="3"/>
        <end position="55"/>
    </location>
</feature>
<dbReference type="Pfam" id="PF18912">
    <property type="entry name" value="DZR_2"/>
    <property type="match status" value="1"/>
</dbReference>
<dbReference type="PANTHER" id="PTHR47505">
    <property type="entry name" value="DNA UTILIZATION PROTEIN YHGH"/>
    <property type="match status" value="1"/>
</dbReference>
<dbReference type="CDD" id="cd06223">
    <property type="entry name" value="PRTases_typeI"/>
    <property type="match status" value="1"/>
</dbReference>
<evidence type="ECO:0000259" key="2">
    <source>
        <dbReference type="Pfam" id="PF00156"/>
    </source>
</evidence>